<dbReference type="InterPro" id="IPR010310">
    <property type="entry name" value="T7SS_ESAT-6-like"/>
</dbReference>
<dbReference type="Gene3D" id="1.10.287.1060">
    <property type="entry name" value="ESAT-6-like"/>
    <property type="match status" value="1"/>
</dbReference>
<organism evidence="3 4">
    <name type="scientific">Mycolicibacterium phlei DSM 43239 = CCUG 21000</name>
    <dbReference type="NCBI Taxonomy" id="1226750"/>
    <lineage>
        <taxon>Bacteria</taxon>
        <taxon>Bacillati</taxon>
        <taxon>Actinomycetota</taxon>
        <taxon>Actinomycetes</taxon>
        <taxon>Mycobacteriales</taxon>
        <taxon>Mycobacteriaceae</taxon>
        <taxon>Mycolicibacterium</taxon>
    </lineage>
</organism>
<dbReference type="SUPFAM" id="SSF140453">
    <property type="entry name" value="EsxAB dimer-like"/>
    <property type="match status" value="1"/>
</dbReference>
<evidence type="ECO:0000256" key="2">
    <source>
        <dbReference type="SAM" id="MobiDB-lite"/>
    </source>
</evidence>
<gene>
    <name evidence="3" type="ORF">MPHL21000_10510</name>
</gene>
<dbReference type="Pfam" id="PF06013">
    <property type="entry name" value="WXG100"/>
    <property type="match status" value="1"/>
</dbReference>
<feature type="region of interest" description="Disordered" evidence="2">
    <location>
        <begin position="47"/>
        <end position="68"/>
    </location>
</feature>
<protein>
    <recommendedName>
        <fullName evidence="1">ESAT-6-like protein</fullName>
    </recommendedName>
</protein>
<dbReference type="EMBL" id="ANBP01000012">
    <property type="protein sequence ID" value="KAB7756502.1"/>
    <property type="molecule type" value="Genomic_DNA"/>
</dbReference>
<proteinExistence type="inferred from homology"/>
<dbReference type="NCBIfam" id="TIGR03930">
    <property type="entry name" value="WXG100_ESAT6"/>
    <property type="match status" value="1"/>
</dbReference>
<dbReference type="InterPro" id="IPR036689">
    <property type="entry name" value="ESAT-6-like_sf"/>
</dbReference>
<comment type="caution">
    <text evidence="3">The sequence shown here is derived from an EMBL/GenBank/DDBJ whole genome shotgun (WGS) entry which is preliminary data.</text>
</comment>
<keyword evidence="4" id="KW-1185">Reference proteome</keyword>
<evidence type="ECO:0000256" key="1">
    <source>
        <dbReference type="RuleBase" id="RU362001"/>
    </source>
</evidence>
<reference evidence="3 4" key="1">
    <citation type="submission" date="2012-10" db="EMBL/GenBank/DDBJ databases">
        <title>The draft sequence of the Mycobacterium pheli genome.</title>
        <authorList>
            <person name="Pettersson B.M.F."/>
            <person name="Das S."/>
            <person name="Dasgupta S."/>
            <person name="Bhattacharya A."/>
            <person name="Kirsebom L.A."/>
        </authorList>
    </citation>
    <scope>NUCLEOTIDE SEQUENCE [LARGE SCALE GENOMIC DNA]</scope>
    <source>
        <strain evidence="3 4">CCUG 21000</strain>
    </source>
</reference>
<name>A0A5N5V3J5_MYCPH</name>
<evidence type="ECO:0000313" key="3">
    <source>
        <dbReference type="EMBL" id="KAB7756502.1"/>
    </source>
</evidence>
<sequence>MPSSNSGAPLVVDFQQMQDAIAHMASFGREVTSALEHIDRTMASLQQSWHGDAADAQAQAQAQWREGAEQMREALSQLQKVAQTARSNYTDAVAKNAEMWAG</sequence>
<feature type="compositionally biased region" description="Low complexity" evidence="2">
    <location>
        <begin position="54"/>
        <end position="63"/>
    </location>
</feature>
<comment type="similarity">
    <text evidence="1">Belongs to the WXG100 family.</text>
</comment>
<dbReference type="Proteomes" id="UP000325690">
    <property type="component" value="Unassembled WGS sequence"/>
</dbReference>
<evidence type="ECO:0000313" key="4">
    <source>
        <dbReference type="Proteomes" id="UP000325690"/>
    </source>
</evidence>
<dbReference type="AlphaFoldDB" id="A0A5N5V3J5"/>
<accession>A0A5N5V3J5</accession>